<reference evidence="1" key="2">
    <citation type="journal article" date="2023" name="Int. J. Mol. Sci.">
        <title>De Novo Assembly and Annotation of 11 Diverse Shrub Willow (Salix) Genomes Reveals Novel Gene Organization in Sex-Linked Regions.</title>
        <authorList>
            <person name="Hyden B."/>
            <person name="Feng K."/>
            <person name="Yates T.B."/>
            <person name="Jawdy S."/>
            <person name="Cereghino C."/>
            <person name="Smart L.B."/>
            <person name="Muchero W."/>
        </authorList>
    </citation>
    <scope>NUCLEOTIDE SEQUENCE</scope>
    <source>
        <tissue evidence="1">Shoot tip</tissue>
    </source>
</reference>
<keyword evidence="2" id="KW-1185">Reference proteome</keyword>
<organism evidence="1 2">
    <name type="scientific">Salix suchowensis</name>
    <dbReference type="NCBI Taxonomy" id="1278906"/>
    <lineage>
        <taxon>Eukaryota</taxon>
        <taxon>Viridiplantae</taxon>
        <taxon>Streptophyta</taxon>
        <taxon>Embryophyta</taxon>
        <taxon>Tracheophyta</taxon>
        <taxon>Spermatophyta</taxon>
        <taxon>Magnoliopsida</taxon>
        <taxon>eudicotyledons</taxon>
        <taxon>Gunneridae</taxon>
        <taxon>Pentapetalae</taxon>
        <taxon>rosids</taxon>
        <taxon>fabids</taxon>
        <taxon>Malpighiales</taxon>
        <taxon>Salicaceae</taxon>
        <taxon>Saliceae</taxon>
        <taxon>Salix</taxon>
    </lineage>
</organism>
<comment type="caution">
    <text evidence="1">The sequence shown here is derived from an EMBL/GenBank/DDBJ whole genome shotgun (WGS) entry which is preliminary data.</text>
</comment>
<accession>A0ABQ9BQN2</accession>
<name>A0ABQ9BQN2_9ROSI</name>
<dbReference type="EMBL" id="JAPFFI010000007">
    <property type="protein sequence ID" value="KAJ6388324.1"/>
    <property type="molecule type" value="Genomic_DNA"/>
</dbReference>
<protein>
    <submittedName>
        <fullName evidence="1">Uncharacterized protein</fullName>
    </submittedName>
</protein>
<evidence type="ECO:0000313" key="1">
    <source>
        <dbReference type="EMBL" id="KAJ6388324.1"/>
    </source>
</evidence>
<dbReference type="SUPFAM" id="SSF54686">
    <property type="entry name" value="Ribosomal protein L16p/L10e"/>
    <property type="match status" value="1"/>
</dbReference>
<dbReference type="PANTHER" id="PTHR11726">
    <property type="entry name" value="60S RIBOSOMAL PROTEIN L10"/>
    <property type="match status" value="1"/>
</dbReference>
<dbReference type="InterPro" id="IPR001197">
    <property type="entry name" value="Ribosomal_uL16_euk_arch"/>
</dbReference>
<dbReference type="Gene3D" id="3.90.1170.10">
    <property type="entry name" value="Ribosomal protein L10e/L16"/>
    <property type="match status" value="1"/>
</dbReference>
<reference evidence="1" key="1">
    <citation type="submission" date="2022-10" db="EMBL/GenBank/DDBJ databases">
        <authorList>
            <person name="Hyden B.L."/>
            <person name="Feng K."/>
            <person name="Yates T."/>
            <person name="Jawdy S."/>
            <person name="Smart L.B."/>
            <person name="Muchero W."/>
        </authorList>
    </citation>
    <scope>NUCLEOTIDE SEQUENCE</scope>
    <source>
        <tissue evidence="1">Shoot tip</tissue>
    </source>
</reference>
<evidence type="ECO:0000313" key="2">
    <source>
        <dbReference type="Proteomes" id="UP001141253"/>
    </source>
</evidence>
<proteinExistence type="predicted"/>
<dbReference type="InterPro" id="IPR036920">
    <property type="entry name" value="Ribosomal_uL16_sf"/>
</dbReference>
<dbReference type="Proteomes" id="UP001141253">
    <property type="component" value="Chromosome 3"/>
</dbReference>
<sequence>MPILCINRMLSCAGTNRLQTSMKGGGFSEAPGDFCFLLDANGNHAQEAPRMVKFKFTGRQKIMDGVGSGVLPSLCSIKIYCVPQSKF</sequence>
<gene>
    <name evidence="1" type="ORF">OIU77_026826</name>
</gene>